<sequence length="158" mass="18708">MPDEATDVLNEVLCFTLQKSDEELETLLQTVNKDGTRWLDGHILKSIRLNVWSPTSPYQHKYKSIPIEGNIDISKVELEDTHIDVDMDEPIPDRKKELDEILQNMGFSPLAQEVFEFKFFQRKSFSRWEVKESRKQLYETYNRVRILIRGKMEGKLLF</sequence>
<accession>A0A5J4RQ84</accession>
<dbReference type="AlphaFoldDB" id="A0A5J4RQ84"/>
<organism evidence="1">
    <name type="scientific">termite gut metagenome</name>
    <dbReference type="NCBI Taxonomy" id="433724"/>
    <lineage>
        <taxon>unclassified sequences</taxon>
        <taxon>metagenomes</taxon>
        <taxon>organismal metagenomes</taxon>
    </lineage>
</organism>
<reference evidence="1" key="1">
    <citation type="submission" date="2019-03" db="EMBL/GenBank/DDBJ databases">
        <title>Single cell metagenomics reveals metabolic interactions within the superorganism composed of flagellate Streblomastix strix and complex community of Bacteroidetes bacteria on its surface.</title>
        <authorList>
            <person name="Treitli S.C."/>
            <person name="Kolisko M."/>
            <person name="Husnik F."/>
            <person name="Keeling P."/>
            <person name="Hampl V."/>
        </authorList>
    </citation>
    <scope>NUCLEOTIDE SEQUENCE</scope>
    <source>
        <strain evidence="1">STM</strain>
    </source>
</reference>
<proteinExistence type="predicted"/>
<comment type="caution">
    <text evidence="1">The sequence shown here is derived from an EMBL/GenBank/DDBJ whole genome shotgun (WGS) entry which is preliminary data.</text>
</comment>
<name>A0A5J4RQ84_9ZZZZ</name>
<protein>
    <submittedName>
        <fullName evidence="1">Uncharacterized protein</fullName>
    </submittedName>
</protein>
<gene>
    <name evidence="1" type="ORF">EZS27_016185</name>
</gene>
<dbReference type="EMBL" id="SNRY01000877">
    <property type="protein sequence ID" value="KAA6335595.1"/>
    <property type="molecule type" value="Genomic_DNA"/>
</dbReference>
<evidence type="ECO:0000313" key="1">
    <source>
        <dbReference type="EMBL" id="KAA6335595.1"/>
    </source>
</evidence>